<gene>
    <name evidence="2" type="ORF">SELO1098_LOCUS10937</name>
</gene>
<evidence type="ECO:0000313" key="2">
    <source>
        <dbReference type="EMBL" id="CAE0282103.1"/>
    </source>
</evidence>
<name>A0A7S3H0Y1_9STRA</name>
<feature type="region of interest" description="Disordered" evidence="1">
    <location>
        <begin position="33"/>
        <end position="53"/>
    </location>
</feature>
<proteinExistence type="predicted"/>
<sequence length="137" mass="15117">MPNTHSSTQFISKNIPIINLLPLENSTEDEEVESAVLPRKPSMRKYQPKSPPTKAVVINTTLRLNCSADKKAPSNLPPSRGYAGIRLNRKRAICKSIAALHRASQKSHPQCTAGQKSSTSPRLLAYIAAYQSPNRRI</sequence>
<dbReference type="AlphaFoldDB" id="A0A7S3H0Y1"/>
<reference evidence="2" key="1">
    <citation type="submission" date="2021-01" db="EMBL/GenBank/DDBJ databases">
        <authorList>
            <person name="Corre E."/>
            <person name="Pelletier E."/>
            <person name="Niang G."/>
            <person name="Scheremetjew M."/>
            <person name="Finn R."/>
            <person name="Kale V."/>
            <person name="Holt S."/>
            <person name="Cochrane G."/>
            <person name="Meng A."/>
            <person name="Brown T."/>
            <person name="Cohen L."/>
        </authorList>
    </citation>
    <scope>NUCLEOTIDE SEQUENCE</scope>
    <source>
        <strain evidence="2">CCAP 955/1</strain>
    </source>
</reference>
<organism evidence="2">
    <name type="scientific">Spumella elongata</name>
    <dbReference type="NCBI Taxonomy" id="89044"/>
    <lineage>
        <taxon>Eukaryota</taxon>
        <taxon>Sar</taxon>
        <taxon>Stramenopiles</taxon>
        <taxon>Ochrophyta</taxon>
        <taxon>Chrysophyceae</taxon>
        <taxon>Chromulinales</taxon>
        <taxon>Chromulinaceae</taxon>
        <taxon>Spumella</taxon>
    </lineage>
</organism>
<accession>A0A7S3H0Y1</accession>
<dbReference type="EMBL" id="HBIC01021873">
    <property type="protein sequence ID" value="CAE0282103.1"/>
    <property type="molecule type" value="Transcribed_RNA"/>
</dbReference>
<evidence type="ECO:0000256" key="1">
    <source>
        <dbReference type="SAM" id="MobiDB-lite"/>
    </source>
</evidence>
<protein>
    <submittedName>
        <fullName evidence="2">Uncharacterized protein</fullName>
    </submittedName>
</protein>